<evidence type="ECO:0000256" key="1">
    <source>
        <dbReference type="ARBA" id="ARBA00022679"/>
    </source>
</evidence>
<evidence type="ECO:0000313" key="5">
    <source>
        <dbReference type="EMBL" id="RUL70899.1"/>
    </source>
</evidence>
<dbReference type="InterPro" id="IPR016181">
    <property type="entry name" value="Acyl_CoA_acyltransferase"/>
</dbReference>
<keyword evidence="1 5" id="KW-0808">Transferase</keyword>
<dbReference type="Proteomes" id="UP000274358">
    <property type="component" value="Unassembled WGS sequence"/>
</dbReference>
<dbReference type="OrthoDB" id="9801656at2"/>
<dbReference type="Pfam" id="PF13302">
    <property type="entry name" value="Acetyltransf_3"/>
    <property type="match status" value="1"/>
</dbReference>
<dbReference type="InterPro" id="IPR000182">
    <property type="entry name" value="GNAT_dom"/>
</dbReference>
<dbReference type="Gene3D" id="3.40.630.30">
    <property type="match status" value="1"/>
</dbReference>
<dbReference type="EMBL" id="RYYV01000021">
    <property type="protein sequence ID" value="RUL70899.1"/>
    <property type="molecule type" value="Genomic_DNA"/>
</dbReference>
<keyword evidence="2" id="KW-0012">Acyltransferase</keyword>
<comment type="similarity">
    <text evidence="3">Belongs to the acetyltransferase family. RimJ subfamily.</text>
</comment>
<dbReference type="AlphaFoldDB" id="A0A3S0RXJ0"/>
<evidence type="ECO:0000259" key="4">
    <source>
        <dbReference type="PROSITE" id="PS51186"/>
    </source>
</evidence>
<organism evidence="5 6">
    <name type="scientific">Dyella choica</name>
    <dbReference type="NCBI Taxonomy" id="1927959"/>
    <lineage>
        <taxon>Bacteria</taxon>
        <taxon>Pseudomonadati</taxon>
        <taxon>Pseudomonadota</taxon>
        <taxon>Gammaproteobacteria</taxon>
        <taxon>Lysobacterales</taxon>
        <taxon>Rhodanobacteraceae</taxon>
        <taxon>Dyella</taxon>
    </lineage>
</organism>
<dbReference type="SUPFAM" id="SSF55729">
    <property type="entry name" value="Acyl-CoA N-acyltransferases (Nat)"/>
    <property type="match status" value="1"/>
</dbReference>
<sequence length="188" mass="20453">MDIPASEAVFLNPRMALLMLLLTPIAEHHLADVQVYASDPAIGATSTVPTPYPEDGAISWYSRMTNRISAGHAAVFAMVEDSAFRGVIGINDIDHETRRAHLDYWVAVAHQGRGIASRAVALALDYAATELKLKAMLSACLATNAASIRVLQRNGFIERSRTLIPEGKFQGQELLRQHRALSTPPSHA</sequence>
<evidence type="ECO:0000256" key="3">
    <source>
        <dbReference type="ARBA" id="ARBA00038502"/>
    </source>
</evidence>
<dbReference type="InterPro" id="IPR051531">
    <property type="entry name" value="N-acetyltransferase"/>
</dbReference>
<evidence type="ECO:0000256" key="2">
    <source>
        <dbReference type="ARBA" id="ARBA00023315"/>
    </source>
</evidence>
<gene>
    <name evidence="5" type="ORF">EKH80_19950</name>
</gene>
<dbReference type="CDD" id="cd04301">
    <property type="entry name" value="NAT_SF"/>
    <property type="match status" value="1"/>
</dbReference>
<dbReference type="RefSeq" id="WP_126686555.1">
    <property type="nucleotide sequence ID" value="NZ_RYYV01000021.1"/>
</dbReference>
<dbReference type="GO" id="GO:0016747">
    <property type="term" value="F:acyltransferase activity, transferring groups other than amino-acyl groups"/>
    <property type="evidence" value="ECO:0007669"/>
    <property type="project" value="InterPro"/>
</dbReference>
<protein>
    <submittedName>
        <fullName evidence="5">N-acetyltransferase</fullName>
    </submittedName>
</protein>
<dbReference type="PANTHER" id="PTHR43792">
    <property type="entry name" value="GNAT FAMILY, PUTATIVE (AFU_ORTHOLOGUE AFUA_3G00765)-RELATED-RELATED"/>
    <property type="match status" value="1"/>
</dbReference>
<name>A0A3S0RXJ0_9GAMM</name>
<comment type="caution">
    <text evidence="5">The sequence shown here is derived from an EMBL/GenBank/DDBJ whole genome shotgun (WGS) entry which is preliminary data.</text>
</comment>
<keyword evidence="6" id="KW-1185">Reference proteome</keyword>
<dbReference type="PANTHER" id="PTHR43792:SF8">
    <property type="entry name" value="[RIBOSOMAL PROTEIN US5]-ALANINE N-ACETYLTRANSFERASE"/>
    <property type="match status" value="1"/>
</dbReference>
<proteinExistence type="inferred from homology"/>
<feature type="domain" description="N-acetyltransferase" evidence="4">
    <location>
        <begin position="20"/>
        <end position="176"/>
    </location>
</feature>
<dbReference type="PROSITE" id="PS51186">
    <property type="entry name" value="GNAT"/>
    <property type="match status" value="1"/>
</dbReference>
<accession>A0A3S0RXJ0</accession>
<evidence type="ECO:0000313" key="6">
    <source>
        <dbReference type="Proteomes" id="UP000274358"/>
    </source>
</evidence>
<reference evidence="5 6" key="1">
    <citation type="submission" date="2018-12" db="EMBL/GenBank/DDBJ databases">
        <title>Dyella dinghuensis sp. nov. DHOA06 and Dyella choica sp. nov. 4M-K27, isolated from forest soil.</title>
        <authorList>
            <person name="Qiu L.-H."/>
            <person name="Gao Z.-H."/>
        </authorList>
    </citation>
    <scope>NUCLEOTIDE SEQUENCE [LARGE SCALE GENOMIC DNA]</scope>
    <source>
        <strain evidence="5 6">4M-K27</strain>
    </source>
</reference>